<sequence length="274" mass="31911">MLRQPISTTPRLPAAITLIRHIGSDNFNKSPRLQEQLEAAKKRLKWRSEPGEKPGAWMSKFKLFGNDNQTSDLISLMQQPIDLSPGALSKWWQKRNERLERHMQMYLPERHQILGSDLASAHFILFRGGSVKFLNQKNWIQADENREFNLPDRFDPRYKLEAIKCDNMTLYYEGLENLRRLQNLKFLSFRNVKTFDDWCLDRVSGAENPKLEVLDISGTGITYRGLSALYRLENLKVLVVDDPKVSKEFELSCAMLEEFRPKLQIKAASEIHDD</sequence>
<dbReference type="Gene3D" id="3.80.10.10">
    <property type="entry name" value="Ribonuclease Inhibitor"/>
    <property type="match status" value="1"/>
</dbReference>
<dbReference type="InParanoid" id="A0A7R8UJI9"/>
<accession>A0A7R8UJI9</accession>
<dbReference type="InterPro" id="IPR032675">
    <property type="entry name" value="LRR_dom_sf"/>
</dbReference>
<proteinExistence type="predicted"/>
<dbReference type="AlphaFoldDB" id="A0A7R8UJI9"/>
<keyword evidence="2" id="KW-1185">Reference proteome</keyword>
<dbReference type="Proteomes" id="UP000594454">
    <property type="component" value="Chromosome 2"/>
</dbReference>
<reference evidence="1 2" key="1">
    <citation type="submission" date="2020-11" db="EMBL/GenBank/DDBJ databases">
        <authorList>
            <person name="Wallbank WR R."/>
            <person name="Pardo Diaz C."/>
            <person name="Kozak K."/>
            <person name="Martin S."/>
            <person name="Jiggins C."/>
            <person name="Moest M."/>
            <person name="Warren A I."/>
            <person name="Generalovic N T."/>
            <person name="Byers J.R.P. K."/>
            <person name="Montejo-Kovacevich G."/>
            <person name="Yen C E."/>
        </authorList>
    </citation>
    <scope>NUCLEOTIDE SEQUENCE [LARGE SCALE GENOMIC DNA]</scope>
</reference>
<gene>
    <name evidence="1" type="ORF">HERILL_LOCUS4278</name>
</gene>
<dbReference type="FunCoup" id="A0A7R8UJI9">
    <property type="interactions" value="967"/>
</dbReference>
<evidence type="ECO:0008006" key="3">
    <source>
        <dbReference type="Google" id="ProtNLM"/>
    </source>
</evidence>
<dbReference type="EMBL" id="LR899010">
    <property type="protein sequence ID" value="CAD7081157.1"/>
    <property type="molecule type" value="Genomic_DNA"/>
</dbReference>
<protein>
    <recommendedName>
        <fullName evidence="3">Mitochondrial ATP synthase regulatory component factor B</fullName>
    </recommendedName>
</protein>
<dbReference type="OMA" id="CKNIDDW"/>
<organism evidence="1 2">
    <name type="scientific">Hermetia illucens</name>
    <name type="common">Black soldier fly</name>
    <dbReference type="NCBI Taxonomy" id="343691"/>
    <lineage>
        <taxon>Eukaryota</taxon>
        <taxon>Metazoa</taxon>
        <taxon>Ecdysozoa</taxon>
        <taxon>Arthropoda</taxon>
        <taxon>Hexapoda</taxon>
        <taxon>Insecta</taxon>
        <taxon>Pterygota</taxon>
        <taxon>Neoptera</taxon>
        <taxon>Endopterygota</taxon>
        <taxon>Diptera</taxon>
        <taxon>Brachycera</taxon>
        <taxon>Stratiomyomorpha</taxon>
        <taxon>Stratiomyidae</taxon>
        <taxon>Hermetiinae</taxon>
        <taxon>Hermetia</taxon>
    </lineage>
</organism>
<name>A0A7R8UJI9_HERIL</name>
<dbReference type="SUPFAM" id="SSF52047">
    <property type="entry name" value="RNI-like"/>
    <property type="match status" value="1"/>
</dbReference>
<dbReference type="OrthoDB" id="1708588at2759"/>
<evidence type="ECO:0000313" key="1">
    <source>
        <dbReference type="EMBL" id="CAD7081157.1"/>
    </source>
</evidence>
<evidence type="ECO:0000313" key="2">
    <source>
        <dbReference type="Proteomes" id="UP000594454"/>
    </source>
</evidence>